<name>A0ABM9XC73_9STRE</name>
<protein>
    <recommendedName>
        <fullName evidence="4">Head-tail adaptor protein</fullName>
    </recommendedName>
</protein>
<organism evidence="2 3">
    <name type="scientific">Streptococcus infantarius subsp. infantarius ATCC BAA-102</name>
    <dbReference type="NCBI Taxonomy" id="471872"/>
    <lineage>
        <taxon>Bacteria</taxon>
        <taxon>Bacillati</taxon>
        <taxon>Bacillota</taxon>
        <taxon>Bacilli</taxon>
        <taxon>Lactobacillales</taxon>
        <taxon>Streptococcaceae</taxon>
        <taxon>Streptococcus</taxon>
    </lineage>
</organism>
<accession>A0ABM9XC73</accession>
<evidence type="ECO:0000256" key="1">
    <source>
        <dbReference type="SAM" id="MobiDB-lite"/>
    </source>
</evidence>
<dbReference type="Gene3D" id="2.40.10.270">
    <property type="entry name" value="Bacteriophage SPP1 head-tail adaptor protein"/>
    <property type="match status" value="1"/>
</dbReference>
<comment type="caution">
    <text evidence="2">The sequence shown here is derived from an EMBL/GenBank/DDBJ whole genome shotgun (WGS) entry which is preliminary data.</text>
</comment>
<keyword evidence="3" id="KW-1185">Reference proteome</keyword>
<feature type="region of interest" description="Disordered" evidence="1">
    <location>
        <begin position="1"/>
        <end position="22"/>
    </location>
</feature>
<dbReference type="Proteomes" id="UP000005602">
    <property type="component" value="Unassembled WGS sequence"/>
</dbReference>
<evidence type="ECO:0008006" key="4">
    <source>
        <dbReference type="Google" id="ProtNLM"/>
    </source>
</evidence>
<evidence type="ECO:0000313" key="3">
    <source>
        <dbReference type="Proteomes" id="UP000005602"/>
    </source>
</evidence>
<evidence type="ECO:0000313" key="2">
    <source>
        <dbReference type="EMBL" id="EDT46821.1"/>
    </source>
</evidence>
<dbReference type="Pfam" id="PF05521">
    <property type="entry name" value="Phage_HCP"/>
    <property type="match status" value="1"/>
</dbReference>
<gene>
    <name evidence="2" type="ORF">STRINF_01826</name>
</gene>
<dbReference type="EMBL" id="ABJK02000022">
    <property type="protein sequence ID" value="EDT46821.1"/>
    <property type="molecule type" value="Genomic_DNA"/>
</dbReference>
<proteinExistence type="predicted"/>
<dbReference type="InterPro" id="IPR008767">
    <property type="entry name" value="Phage_SPP1_head-tail_adaptor"/>
</dbReference>
<dbReference type="InterPro" id="IPR038666">
    <property type="entry name" value="SSP1_head-tail_sf"/>
</dbReference>
<reference evidence="2" key="2">
    <citation type="submission" date="2013-09" db="EMBL/GenBank/DDBJ databases">
        <title>Draft genome sequence of Streptococcus infantarius subsp. infantarius ATCC BAA-102.</title>
        <authorList>
            <person name="Sudarsanam P."/>
            <person name="Ley R."/>
            <person name="Guruge J."/>
            <person name="Turnbaugh P.J."/>
            <person name="Mahowald M."/>
            <person name="Liep D."/>
            <person name="Gordon J."/>
        </authorList>
    </citation>
    <scope>NUCLEOTIDE SEQUENCE</scope>
    <source>
        <strain evidence="2">ATCC BAA-102</strain>
    </source>
</reference>
<sequence length="128" mass="14867">MKGETQGMIKKKSFKNNSTHNGTLRTSVTFKHPSLSDDVFESIQLQDEGYTCWAEISDAEQRDYNLLRETNSQETLTLKIRDPLSTFQPKNSDVVIVNDQRHNNELWNVINIKPDFYNRKFLTVTLAK</sequence>
<reference evidence="2" key="1">
    <citation type="submission" date="2008-03" db="EMBL/GenBank/DDBJ databases">
        <authorList>
            <person name="Fulton L."/>
            <person name="Clifton S."/>
            <person name="Fulton B."/>
            <person name="Xu J."/>
            <person name="Minx P."/>
            <person name="Pepin K.H."/>
            <person name="Johnson M."/>
            <person name="Thiruvilangam P."/>
            <person name="Bhonagiri V."/>
            <person name="Nash W.E."/>
            <person name="Mardis E.R."/>
            <person name="Wilson R.K."/>
        </authorList>
    </citation>
    <scope>NUCLEOTIDE SEQUENCE [LARGE SCALE GENOMIC DNA]</scope>
    <source>
        <strain evidence="2">ATCC BAA-102</strain>
    </source>
</reference>